<evidence type="ECO:0000256" key="2">
    <source>
        <dbReference type="ARBA" id="ARBA00023242"/>
    </source>
</evidence>
<dbReference type="PROSITE" id="PS00463">
    <property type="entry name" value="ZN2_CY6_FUNGAL_1"/>
    <property type="match status" value="1"/>
</dbReference>
<dbReference type="Pfam" id="PF04082">
    <property type="entry name" value="Fungal_trans"/>
    <property type="match status" value="1"/>
</dbReference>
<dbReference type="GO" id="GO:0008270">
    <property type="term" value="F:zinc ion binding"/>
    <property type="evidence" value="ECO:0007669"/>
    <property type="project" value="InterPro"/>
</dbReference>
<protein>
    <recommendedName>
        <fullName evidence="4">Zn(2)-C6 fungal-type domain-containing protein</fullName>
    </recommendedName>
</protein>
<accession>A0A2L2TLJ0</accession>
<dbReference type="STRING" id="56646.A0A2L2TLJ0"/>
<feature type="region of interest" description="Disordered" evidence="3">
    <location>
        <begin position="1"/>
        <end position="26"/>
    </location>
</feature>
<feature type="compositionally biased region" description="Low complexity" evidence="3">
    <location>
        <begin position="1"/>
        <end position="13"/>
    </location>
</feature>
<dbReference type="Proteomes" id="UP000245910">
    <property type="component" value="Chromosome I"/>
</dbReference>
<dbReference type="SMART" id="SM00066">
    <property type="entry name" value="GAL4"/>
    <property type="match status" value="1"/>
</dbReference>
<reference evidence="6" key="1">
    <citation type="submission" date="2014-10" db="EMBL/GenBank/DDBJ databases">
        <authorList>
            <person name="King R."/>
        </authorList>
    </citation>
    <scope>NUCLEOTIDE SEQUENCE [LARGE SCALE GENOMIC DNA]</scope>
    <source>
        <strain evidence="6">A3/5</strain>
    </source>
</reference>
<dbReference type="PANTHER" id="PTHR47785">
    <property type="entry name" value="ZN(II)2CYS6 TRANSCRIPTION FACTOR (EUROFUNG)-RELATED-RELATED"/>
    <property type="match status" value="1"/>
</dbReference>
<dbReference type="Gene3D" id="4.10.240.10">
    <property type="entry name" value="Zn(2)-C6 fungal-type DNA-binding domain"/>
    <property type="match status" value="1"/>
</dbReference>
<dbReference type="InterPro" id="IPR001138">
    <property type="entry name" value="Zn2Cys6_DnaBD"/>
</dbReference>
<dbReference type="InterPro" id="IPR007219">
    <property type="entry name" value="XnlR_reg_dom"/>
</dbReference>
<dbReference type="EMBL" id="LN649229">
    <property type="protein sequence ID" value="CEI64056.1"/>
    <property type="molecule type" value="Genomic_DNA"/>
</dbReference>
<keyword evidence="2" id="KW-0539">Nucleus</keyword>
<feature type="compositionally biased region" description="Polar residues" evidence="3">
    <location>
        <begin position="97"/>
        <end position="107"/>
    </location>
</feature>
<dbReference type="PROSITE" id="PS50048">
    <property type="entry name" value="ZN2_CY6_FUNGAL_2"/>
    <property type="match status" value="1"/>
</dbReference>
<dbReference type="KEGG" id="fvn:FVRRES_00568"/>
<keyword evidence="6" id="KW-1185">Reference proteome</keyword>
<feature type="region of interest" description="Disordered" evidence="3">
    <location>
        <begin position="97"/>
        <end position="146"/>
    </location>
</feature>
<evidence type="ECO:0000256" key="1">
    <source>
        <dbReference type="ARBA" id="ARBA00022723"/>
    </source>
</evidence>
<dbReference type="RefSeq" id="XP_025587776.1">
    <property type="nucleotide sequence ID" value="XM_025734131.1"/>
</dbReference>
<dbReference type="CDD" id="cd12148">
    <property type="entry name" value="fungal_TF_MHR"/>
    <property type="match status" value="1"/>
</dbReference>
<dbReference type="CDD" id="cd00067">
    <property type="entry name" value="GAL4"/>
    <property type="match status" value="1"/>
</dbReference>
<dbReference type="GO" id="GO:0003677">
    <property type="term" value="F:DNA binding"/>
    <property type="evidence" value="ECO:0007669"/>
    <property type="project" value="InterPro"/>
</dbReference>
<dbReference type="GO" id="GO:0000981">
    <property type="term" value="F:DNA-binding transcription factor activity, RNA polymerase II-specific"/>
    <property type="evidence" value="ECO:0007669"/>
    <property type="project" value="InterPro"/>
</dbReference>
<feature type="domain" description="Zn(2)-C6 fungal-type" evidence="4">
    <location>
        <begin position="31"/>
        <end position="61"/>
    </location>
</feature>
<evidence type="ECO:0000313" key="5">
    <source>
        <dbReference type="EMBL" id="CEI64056.1"/>
    </source>
</evidence>
<evidence type="ECO:0000313" key="6">
    <source>
        <dbReference type="Proteomes" id="UP000245910"/>
    </source>
</evidence>
<dbReference type="InterPro" id="IPR053181">
    <property type="entry name" value="EcdB-like_regulator"/>
</dbReference>
<sequence length="701" mass="78350">MDLGPSSSSTVSPGPGPQTNRKERGAIAAQACETCRNRKQRCDERRPKCGTCQRFKLECRYREPQPTKKDKTLVEILDRLKSVESKIEHIGLRENTTPSIFNTSQPSGVYPNTPLLVDPESQDSLPGTSIPPASPTPSRDKGGYRYDSSVSKVSEWPVVRHMFERLGQKPPSPVGEIPMLPRGLRESTVTLPLDGLQLVGISSNSTLQLPLHFSASASSLNHSPPSVDWETVQRLSKGYFDVVNTFYPILDRQWFNSNTLGSIISNGFHEGIIPSLVLLVLALGEVALTTSEVSISAYKQRPSGIKGGTIDRPPGLSYFNEARKRMGFALSEVSLENVQMLALAAIYYSSCGQALECWRMTVSASSACQALIVNKPTELHGLRSDLVKRIFWHCSIMETCFHMEFGLPLTGLDKLEETIGLPDFNGQITDEDYITNQATHFQEHFASQIVLRRLSANLHSVLDKTFGPDVSISFPGFGHFNGASSPGSATVMKQLDAQLDQWRGMLPSHLRWQDNQDLTFSDPSQGAFNDVYAGQSLPSSYMFTPDLDTQPATYPFVADIHVAILRTRYSYNKYLIYRPCIYKVLHHPDSVTQEDAEGAAECLKASLKWPIALSPTCTNKRLIPMTFFWSQNLFGVLVLLHLSQQHPIMVRIRSSLCGQRFDVEASQTVTTYLDWLRDMKKIDSTANWCWNIIRLVYRLDD</sequence>
<dbReference type="InterPro" id="IPR036864">
    <property type="entry name" value="Zn2-C6_fun-type_DNA-bd_sf"/>
</dbReference>
<name>A0A2L2TLJ0_9HYPO</name>
<evidence type="ECO:0000259" key="4">
    <source>
        <dbReference type="PROSITE" id="PS50048"/>
    </source>
</evidence>
<dbReference type="GeneID" id="37252212"/>
<dbReference type="GO" id="GO:0006351">
    <property type="term" value="P:DNA-templated transcription"/>
    <property type="evidence" value="ECO:0007669"/>
    <property type="project" value="InterPro"/>
</dbReference>
<dbReference type="PANTHER" id="PTHR47785:SF6">
    <property type="entry name" value="ZN(II)2CYS6 TRANSCRIPTION FACTOR (EUROFUNG)"/>
    <property type="match status" value="1"/>
</dbReference>
<proteinExistence type="predicted"/>
<organism evidence="5 6">
    <name type="scientific">Fusarium venenatum</name>
    <dbReference type="NCBI Taxonomy" id="56646"/>
    <lineage>
        <taxon>Eukaryota</taxon>
        <taxon>Fungi</taxon>
        <taxon>Dikarya</taxon>
        <taxon>Ascomycota</taxon>
        <taxon>Pezizomycotina</taxon>
        <taxon>Sordariomycetes</taxon>
        <taxon>Hypocreomycetidae</taxon>
        <taxon>Hypocreales</taxon>
        <taxon>Nectriaceae</taxon>
        <taxon>Fusarium</taxon>
    </lineage>
</organism>
<dbReference type="SUPFAM" id="SSF57701">
    <property type="entry name" value="Zn2/Cys6 DNA-binding domain"/>
    <property type="match status" value="1"/>
</dbReference>
<keyword evidence="1" id="KW-0479">Metal-binding</keyword>
<dbReference type="Pfam" id="PF00172">
    <property type="entry name" value="Zn_clus"/>
    <property type="match status" value="1"/>
</dbReference>
<dbReference type="AlphaFoldDB" id="A0A2L2TLJ0"/>
<evidence type="ECO:0000256" key="3">
    <source>
        <dbReference type="SAM" id="MobiDB-lite"/>
    </source>
</evidence>